<evidence type="ECO:0000313" key="5">
    <source>
        <dbReference type="Proteomes" id="UP000823982"/>
    </source>
</evidence>
<name>A0A9D1ENE9_9FIRM</name>
<sequence>MKNRKLALIIAVGLMAALCFVGNYIQIKIPNGVLITRIHFGNSMCLLAGLLFGGIPGGLASGIGAGLYDLLDPVYIVSAPFTFLSKFAMGFVCGVLAAKYKNHPKTNKSFTGVVLSAVAGQITYIVLYLMNTYIGQLLLGAPVETALTAVATNAITSSVNAVIAVVVSVTLFYALKKPLMSTYFSELITAVPKKQLRWYVWLIIALAFLAVAVAFIFLAQMLKQ</sequence>
<dbReference type="PANTHER" id="PTHR37815:SF3">
    <property type="entry name" value="UPF0397 PROTEIN SPR0429"/>
    <property type="match status" value="1"/>
</dbReference>
<evidence type="ECO:0000256" key="3">
    <source>
        <dbReference type="SAM" id="Phobius"/>
    </source>
</evidence>
<evidence type="ECO:0000313" key="4">
    <source>
        <dbReference type="EMBL" id="HIS24530.1"/>
    </source>
</evidence>
<dbReference type="PANTHER" id="PTHR37815">
    <property type="entry name" value="UPF0397 PROTEIN BC_2624-RELATED"/>
    <property type="match status" value="1"/>
</dbReference>
<organism evidence="4 5">
    <name type="scientific">Candidatus Faeciplasma gallinarum</name>
    <dbReference type="NCBI Taxonomy" id="2840799"/>
    <lineage>
        <taxon>Bacteria</taxon>
        <taxon>Bacillati</taxon>
        <taxon>Bacillota</taxon>
        <taxon>Clostridia</taxon>
        <taxon>Eubacteriales</taxon>
        <taxon>Oscillospiraceae</taxon>
        <taxon>Oscillospiraceae incertae sedis</taxon>
        <taxon>Candidatus Faeciplasma</taxon>
    </lineage>
</organism>
<keyword evidence="2 3" id="KW-1133">Transmembrane helix</keyword>
<reference evidence="4" key="1">
    <citation type="submission" date="2020-10" db="EMBL/GenBank/DDBJ databases">
        <authorList>
            <person name="Gilroy R."/>
        </authorList>
    </citation>
    <scope>NUCLEOTIDE SEQUENCE</scope>
    <source>
        <strain evidence="4">CHK157-1446</strain>
    </source>
</reference>
<dbReference type="Pfam" id="PF07155">
    <property type="entry name" value="ECF-ribofla_trS"/>
    <property type="match status" value="1"/>
</dbReference>
<dbReference type="InterPro" id="IPR009825">
    <property type="entry name" value="ECF_substrate-spec-like"/>
</dbReference>
<dbReference type="Gene3D" id="1.10.1760.20">
    <property type="match status" value="1"/>
</dbReference>
<dbReference type="EMBL" id="DVIR01000036">
    <property type="protein sequence ID" value="HIS24530.1"/>
    <property type="molecule type" value="Genomic_DNA"/>
</dbReference>
<gene>
    <name evidence="4" type="ORF">IAD01_03905</name>
</gene>
<keyword evidence="3" id="KW-0472">Membrane</keyword>
<dbReference type="AlphaFoldDB" id="A0A9D1ENE9"/>
<accession>A0A9D1ENE9</accession>
<feature type="transmembrane region" description="Helical" evidence="3">
    <location>
        <begin position="6"/>
        <end position="25"/>
    </location>
</feature>
<feature type="transmembrane region" description="Helical" evidence="3">
    <location>
        <begin position="110"/>
        <end position="130"/>
    </location>
</feature>
<evidence type="ECO:0000256" key="2">
    <source>
        <dbReference type="ARBA" id="ARBA00022989"/>
    </source>
</evidence>
<dbReference type="Proteomes" id="UP000823982">
    <property type="component" value="Unassembled WGS sequence"/>
</dbReference>
<dbReference type="GO" id="GO:0016020">
    <property type="term" value="C:membrane"/>
    <property type="evidence" value="ECO:0007669"/>
    <property type="project" value="InterPro"/>
</dbReference>
<proteinExistence type="predicted"/>
<feature type="transmembrane region" description="Helical" evidence="3">
    <location>
        <begin position="150"/>
        <end position="175"/>
    </location>
</feature>
<keyword evidence="1 3" id="KW-0812">Transmembrane</keyword>
<feature type="transmembrane region" description="Helical" evidence="3">
    <location>
        <begin position="196"/>
        <end position="219"/>
    </location>
</feature>
<protein>
    <submittedName>
        <fullName evidence="4">ECF transporter S component</fullName>
    </submittedName>
</protein>
<comment type="caution">
    <text evidence="4">The sequence shown here is derived from an EMBL/GenBank/DDBJ whole genome shotgun (WGS) entry which is preliminary data.</text>
</comment>
<feature type="transmembrane region" description="Helical" evidence="3">
    <location>
        <begin position="46"/>
        <end position="68"/>
    </location>
</feature>
<reference evidence="4" key="2">
    <citation type="journal article" date="2021" name="PeerJ">
        <title>Extensive microbial diversity within the chicken gut microbiome revealed by metagenomics and culture.</title>
        <authorList>
            <person name="Gilroy R."/>
            <person name="Ravi A."/>
            <person name="Getino M."/>
            <person name="Pursley I."/>
            <person name="Horton D.L."/>
            <person name="Alikhan N.F."/>
            <person name="Baker D."/>
            <person name="Gharbi K."/>
            <person name="Hall N."/>
            <person name="Watson M."/>
            <person name="Adriaenssens E.M."/>
            <person name="Foster-Nyarko E."/>
            <person name="Jarju S."/>
            <person name="Secka A."/>
            <person name="Antonio M."/>
            <person name="Oren A."/>
            <person name="Chaudhuri R.R."/>
            <person name="La Ragione R."/>
            <person name="Hildebrand F."/>
            <person name="Pallen M.J."/>
        </authorList>
    </citation>
    <scope>NUCLEOTIDE SEQUENCE</scope>
    <source>
        <strain evidence="4">CHK157-1446</strain>
    </source>
</reference>
<feature type="transmembrane region" description="Helical" evidence="3">
    <location>
        <begin position="74"/>
        <end position="98"/>
    </location>
</feature>
<evidence type="ECO:0000256" key="1">
    <source>
        <dbReference type="ARBA" id="ARBA00022692"/>
    </source>
</evidence>